<evidence type="ECO:0000313" key="1">
    <source>
        <dbReference type="EMBL" id="KAF9605744.1"/>
    </source>
</evidence>
<keyword evidence="2" id="KW-1185">Reference proteome</keyword>
<dbReference type="Proteomes" id="UP000631114">
    <property type="component" value="Unassembled WGS sequence"/>
</dbReference>
<name>A0A835HUV7_9MAGN</name>
<evidence type="ECO:0000313" key="2">
    <source>
        <dbReference type="Proteomes" id="UP000631114"/>
    </source>
</evidence>
<proteinExistence type="predicted"/>
<dbReference type="PANTHER" id="PTHR19338:SF32">
    <property type="entry name" value="OS06G0287500 PROTEIN"/>
    <property type="match status" value="1"/>
</dbReference>
<accession>A0A835HUV7</accession>
<comment type="caution">
    <text evidence="1">The sequence shown here is derived from an EMBL/GenBank/DDBJ whole genome shotgun (WGS) entry which is preliminary data.</text>
</comment>
<evidence type="ECO:0008006" key="3">
    <source>
        <dbReference type="Google" id="ProtNLM"/>
    </source>
</evidence>
<dbReference type="AlphaFoldDB" id="A0A835HUV7"/>
<dbReference type="OrthoDB" id="1750347at2759"/>
<gene>
    <name evidence="1" type="ORF">IFM89_018140</name>
</gene>
<reference evidence="1 2" key="1">
    <citation type="submission" date="2020-10" db="EMBL/GenBank/DDBJ databases">
        <title>The Coptis chinensis genome and diversification of protoberbering-type alkaloids.</title>
        <authorList>
            <person name="Wang B."/>
            <person name="Shu S."/>
            <person name="Song C."/>
            <person name="Liu Y."/>
        </authorList>
    </citation>
    <scope>NUCLEOTIDE SEQUENCE [LARGE SCALE GENOMIC DNA]</scope>
    <source>
        <strain evidence="1">HL-2020</strain>
        <tissue evidence="1">Leaf</tissue>
    </source>
</reference>
<dbReference type="PANTHER" id="PTHR19338">
    <property type="entry name" value="TRANSLOCASE OF INNER MITOCHONDRIAL MEMBRANE 13 HOMOLOG"/>
    <property type="match status" value="1"/>
</dbReference>
<dbReference type="EMBL" id="JADFTS010000005">
    <property type="protein sequence ID" value="KAF9605744.1"/>
    <property type="molecule type" value="Genomic_DNA"/>
</dbReference>
<organism evidence="1 2">
    <name type="scientific">Coptis chinensis</name>
    <dbReference type="NCBI Taxonomy" id="261450"/>
    <lineage>
        <taxon>Eukaryota</taxon>
        <taxon>Viridiplantae</taxon>
        <taxon>Streptophyta</taxon>
        <taxon>Embryophyta</taxon>
        <taxon>Tracheophyta</taxon>
        <taxon>Spermatophyta</taxon>
        <taxon>Magnoliopsida</taxon>
        <taxon>Ranunculales</taxon>
        <taxon>Ranunculaceae</taxon>
        <taxon>Coptidoideae</taxon>
        <taxon>Coptis</taxon>
    </lineage>
</organism>
<protein>
    <recommendedName>
        <fullName evidence="3">NB-ARC domain-containing protein</fullName>
    </recommendedName>
</protein>
<sequence>MQIQSQDSAVREQYGLRSITDIFQRITAFFKCLKGQHKIGTEIQDIKARIQEISSRRESKRDPREDALFLKEFQLVGTGPREKLTEYILEADYRLTVVSIFGQAGLGKTTIRRRCTTVPR</sequence>